<sequence length="43" mass="5012">MEKLLKSLKGAADTLAIHSANTCCSWWFYEKKVPKSLKKYKKH</sequence>
<proteinExistence type="predicted"/>
<name>A0A7G9GNB0_9FIRM</name>
<protein>
    <submittedName>
        <fullName evidence="1">Cyclic lactone autoinducer peptide</fullName>
    </submittedName>
</protein>
<evidence type="ECO:0000313" key="1">
    <source>
        <dbReference type="EMBL" id="QNM12292.1"/>
    </source>
</evidence>
<reference evidence="1 2" key="1">
    <citation type="submission" date="2020-08" db="EMBL/GenBank/DDBJ databases">
        <authorList>
            <person name="Liu C."/>
            <person name="Sun Q."/>
        </authorList>
    </citation>
    <scope>NUCLEOTIDE SEQUENCE [LARGE SCALE GENOMIC DNA]</scope>
    <source>
        <strain evidence="1 2">NSJ-61</strain>
    </source>
</reference>
<dbReference type="KEGG" id="ehn:H9Q80_18965"/>
<dbReference type="Proteomes" id="UP000515856">
    <property type="component" value="Chromosome"/>
</dbReference>
<gene>
    <name evidence="1" type="ORF">H9Q80_18965</name>
</gene>
<accession>A0A7G9GNB0</accession>
<dbReference type="RefSeq" id="WP_117453751.1">
    <property type="nucleotide sequence ID" value="NZ_CP060636.1"/>
</dbReference>
<dbReference type="AlphaFoldDB" id="A0A7G9GNB0"/>
<dbReference type="InterPro" id="IPR009229">
    <property type="entry name" value="AgrD"/>
</dbReference>
<organism evidence="1 2">
    <name type="scientific">[Eubacterium] hominis</name>
    <dbReference type="NCBI Taxonomy" id="2764325"/>
    <lineage>
        <taxon>Bacteria</taxon>
        <taxon>Bacillati</taxon>
        <taxon>Bacillota</taxon>
        <taxon>Erysipelotrichia</taxon>
        <taxon>Erysipelotrichales</taxon>
        <taxon>Erysipelotrichaceae</taxon>
        <taxon>Amedibacillus</taxon>
    </lineage>
</organism>
<evidence type="ECO:0000313" key="2">
    <source>
        <dbReference type="Proteomes" id="UP000515856"/>
    </source>
</evidence>
<dbReference type="NCBIfam" id="TIGR04223">
    <property type="entry name" value="quorum_AgrD"/>
    <property type="match status" value="1"/>
</dbReference>
<keyword evidence="2" id="KW-1185">Reference proteome</keyword>
<dbReference type="EMBL" id="CP060636">
    <property type="protein sequence ID" value="QNM12292.1"/>
    <property type="molecule type" value="Genomic_DNA"/>
</dbReference>